<evidence type="ECO:0000256" key="5">
    <source>
        <dbReference type="ARBA" id="ARBA00049660"/>
    </source>
</evidence>
<dbReference type="EMBL" id="DSJL01000011">
    <property type="protein sequence ID" value="HEF66106.1"/>
    <property type="molecule type" value="Genomic_DNA"/>
</dbReference>
<evidence type="ECO:0000256" key="2">
    <source>
        <dbReference type="ARBA" id="ARBA00022692"/>
    </source>
</evidence>
<reference evidence="6" key="1">
    <citation type="journal article" date="2020" name="mSystems">
        <title>Genome- and Community-Level Interaction Insights into Carbon Utilization and Element Cycling Functions of Hydrothermarchaeota in Hydrothermal Sediment.</title>
        <authorList>
            <person name="Zhou Z."/>
            <person name="Liu Y."/>
            <person name="Xu W."/>
            <person name="Pan J."/>
            <person name="Luo Z.H."/>
            <person name="Li M."/>
        </authorList>
    </citation>
    <scope>NUCLEOTIDE SEQUENCE [LARGE SCALE GENOMIC DNA]</scope>
    <source>
        <strain evidence="6">SpSt-222</strain>
    </source>
</reference>
<comment type="caution">
    <text evidence="6">The sequence shown here is derived from an EMBL/GenBank/DDBJ whole genome shotgun (WGS) entry which is preliminary data.</text>
</comment>
<dbReference type="AlphaFoldDB" id="A0A7C2BE34"/>
<keyword evidence="3" id="KW-1133">Transmembrane helix</keyword>
<name>A0A7C2BE34_THERO</name>
<evidence type="ECO:0000256" key="1">
    <source>
        <dbReference type="ARBA" id="ARBA00004141"/>
    </source>
</evidence>
<protein>
    <submittedName>
        <fullName evidence="6">Formate/nitrite transporter family protein</fullName>
    </submittedName>
</protein>
<evidence type="ECO:0000313" key="6">
    <source>
        <dbReference type="EMBL" id="HEF66106.1"/>
    </source>
</evidence>
<keyword evidence="4" id="KW-0472">Membrane</keyword>
<accession>A0A7C2BE34</accession>
<gene>
    <name evidence="6" type="ORF">ENP47_11005</name>
</gene>
<organism evidence="6">
    <name type="scientific">Thermomicrobium roseum</name>
    <dbReference type="NCBI Taxonomy" id="500"/>
    <lineage>
        <taxon>Bacteria</taxon>
        <taxon>Pseudomonadati</taxon>
        <taxon>Thermomicrobiota</taxon>
        <taxon>Thermomicrobia</taxon>
        <taxon>Thermomicrobiales</taxon>
        <taxon>Thermomicrobiaceae</taxon>
        <taxon>Thermomicrobium</taxon>
    </lineage>
</organism>
<dbReference type="PANTHER" id="PTHR30520">
    <property type="entry name" value="FORMATE TRANSPORTER-RELATED"/>
    <property type="match status" value="1"/>
</dbReference>
<dbReference type="Gene3D" id="1.20.1080.10">
    <property type="entry name" value="Glycerol uptake facilitator protein"/>
    <property type="match status" value="1"/>
</dbReference>
<dbReference type="GO" id="GO:0005886">
    <property type="term" value="C:plasma membrane"/>
    <property type="evidence" value="ECO:0007669"/>
    <property type="project" value="TreeGrafter"/>
</dbReference>
<dbReference type="InterPro" id="IPR023271">
    <property type="entry name" value="Aquaporin-like"/>
</dbReference>
<proteinExistence type="inferred from homology"/>
<dbReference type="PANTHER" id="PTHR30520:SF6">
    <property type="entry name" value="FORMATE_NITRATE FAMILY TRANSPORTER (EUROFUNG)"/>
    <property type="match status" value="1"/>
</dbReference>
<dbReference type="InterPro" id="IPR000292">
    <property type="entry name" value="For/NO2_transpt"/>
</dbReference>
<sequence length="279" mass="29394">MREQATVQGEAVARLATDAVSPYDLVAAALEASEQKARLAVAPMVVRGALSGALLAAATLLAVTAWAQGLPRIVGAMIFPVGFCVLVLLGLELATGNFALLPAGWYVGRVDAGAVGRNWWWVYLGNLVGGAGFAVLAVASLTGWWSHDAGAVGEQLRQLALSKTVAYAEAEWRGWLTAFTKAVLANWLVTIGTMLGFSSRSTVGKVVAMWLPIMTFFGLGYEHSVVNMFVIPAGMLAGAPLSLGTWWVWNQVPATLGNIVGGGLFTGIALAWSYSRRSV</sequence>
<dbReference type="Pfam" id="PF01226">
    <property type="entry name" value="Form_Nir_trans"/>
    <property type="match status" value="1"/>
</dbReference>
<dbReference type="GO" id="GO:0015499">
    <property type="term" value="F:formate transmembrane transporter activity"/>
    <property type="evidence" value="ECO:0007669"/>
    <property type="project" value="TreeGrafter"/>
</dbReference>
<comment type="subcellular location">
    <subcellularLocation>
        <location evidence="1">Membrane</location>
        <topology evidence="1">Multi-pass membrane protein</topology>
    </subcellularLocation>
</comment>
<evidence type="ECO:0000256" key="3">
    <source>
        <dbReference type="ARBA" id="ARBA00022989"/>
    </source>
</evidence>
<evidence type="ECO:0000256" key="4">
    <source>
        <dbReference type="ARBA" id="ARBA00023136"/>
    </source>
</evidence>
<comment type="similarity">
    <text evidence="5">Belongs to the FNT transporter (TC 1.A.16) family.</text>
</comment>
<keyword evidence="2" id="KW-0812">Transmembrane</keyword>